<sequence>MRRVFKIHDERSARFSTTGATDGLAVQVVDAMGRYKRDIFQGPLMDMDVSPALLADRVLQTRQGQTVQEVQINVLKKAMDMQELASAALLNAVAGDLPLASGGAVGTQVNTLA</sequence>
<accession>A0A9X4NXJ4</accession>
<name>A0A9X4NXJ4_9BURK</name>
<gene>
    <name evidence="1" type="ORF">H010_22794</name>
</gene>
<dbReference type="Proteomes" id="UP001152876">
    <property type="component" value="Unassembled WGS sequence"/>
</dbReference>
<proteinExistence type="predicted"/>
<organism evidence="1 2">
    <name type="scientific">Hydrogenophaga taeniospiralis CCUG 15921</name>
    <dbReference type="NCBI Taxonomy" id="1281780"/>
    <lineage>
        <taxon>Bacteria</taxon>
        <taxon>Pseudomonadati</taxon>
        <taxon>Pseudomonadota</taxon>
        <taxon>Betaproteobacteria</taxon>
        <taxon>Burkholderiales</taxon>
        <taxon>Comamonadaceae</taxon>
        <taxon>Hydrogenophaga</taxon>
    </lineage>
</organism>
<comment type="caution">
    <text evidence="1">The sequence shown here is derived from an EMBL/GenBank/DDBJ whole genome shotgun (WGS) entry which is preliminary data.</text>
</comment>
<dbReference type="EMBL" id="AOGK01000031">
    <property type="protein sequence ID" value="MDG5978099.1"/>
    <property type="molecule type" value="Genomic_DNA"/>
</dbReference>
<reference evidence="1" key="1">
    <citation type="submission" date="2013-01" db="EMBL/GenBank/DDBJ databases">
        <title>Genome draft of Hydrogenophaga taeniospiralis 2K1.</title>
        <authorList>
            <person name="Gomila M."/>
            <person name="Lalucat J."/>
        </authorList>
    </citation>
    <scope>NUCLEOTIDE SEQUENCE</scope>
    <source>
        <strain evidence="1">CCUG 15921</strain>
    </source>
</reference>
<dbReference type="InterPro" id="IPR025906">
    <property type="entry name" value="YjfB_motility"/>
</dbReference>
<dbReference type="AlphaFoldDB" id="A0A9X4NXJ4"/>
<dbReference type="Pfam" id="PF14070">
    <property type="entry name" value="YjfB_motility"/>
    <property type="match status" value="1"/>
</dbReference>
<keyword evidence="2" id="KW-1185">Reference proteome</keyword>
<evidence type="ECO:0000313" key="2">
    <source>
        <dbReference type="Proteomes" id="UP001152876"/>
    </source>
</evidence>
<protein>
    <submittedName>
        <fullName evidence="1">Uncharacterized protein</fullName>
    </submittedName>
</protein>
<evidence type="ECO:0000313" key="1">
    <source>
        <dbReference type="EMBL" id="MDG5978099.1"/>
    </source>
</evidence>